<dbReference type="Proteomes" id="UP000030710">
    <property type="component" value="Unassembled WGS sequence"/>
</dbReference>
<sequence length="120" mass="12956">MSRSVSEVVISTPRQWSLLAGITFFVAGFFAALSVTITPIFTIFYGGVGLSKQAFPLLVAVATGLVGGISWWLVVERLGRPTRERGAIVWDVDRNTGTSNCVGFDSLRGVFTGRTLATER</sequence>
<evidence type="ECO:0000313" key="2">
    <source>
        <dbReference type="EMBL" id="ERG97384.1"/>
    </source>
</evidence>
<dbReference type="HOGENOM" id="CLU_2044379_0_0_2"/>
<feature type="transmembrane region" description="Helical" evidence="1">
    <location>
        <begin position="21"/>
        <end position="48"/>
    </location>
</feature>
<evidence type="ECO:0000256" key="1">
    <source>
        <dbReference type="SAM" id="Phobius"/>
    </source>
</evidence>
<keyword evidence="1" id="KW-0812">Transmembrane</keyword>
<keyword evidence="1" id="KW-0472">Membrane</keyword>
<feature type="transmembrane region" description="Helical" evidence="1">
    <location>
        <begin position="54"/>
        <end position="75"/>
    </location>
</feature>
<organism evidence="2 3">
    <name type="scientific">Haloquadratum walsbyi J07HQW2</name>
    <dbReference type="NCBI Taxonomy" id="1238425"/>
    <lineage>
        <taxon>Archaea</taxon>
        <taxon>Methanobacteriati</taxon>
        <taxon>Methanobacteriota</taxon>
        <taxon>Stenosarchaea group</taxon>
        <taxon>Halobacteria</taxon>
        <taxon>Halobacteriales</taxon>
        <taxon>Haloferacaceae</taxon>
        <taxon>Haloquadratum</taxon>
    </lineage>
</organism>
<gene>
    <name evidence="2" type="ORF">J07HQW2_03870</name>
</gene>
<dbReference type="RefSeq" id="WP_021056845.1">
    <property type="nucleotide sequence ID" value="NZ_KE356561.1"/>
</dbReference>
<evidence type="ECO:0000313" key="3">
    <source>
        <dbReference type="Proteomes" id="UP000030710"/>
    </source>
</evidence>
<protein>
    <submittedName>
        <fullName evidence="2">Uncharacterized protein</fullName>
    </submittedName>
</protein>
<keyword evidence="1" id="KW-1133">Transmembrane helix</keyword>
<proteinExistence type="predicted"/>
<dbReference type="EMBL" id="KE356561">
    <property type="protein sequence ID" value="ERG97384.1"/>
    <property type="molecule type" value="Genomic_DNA"/>
</dbReference>
<reference evidence="2 3" key="1">
    <citation type="journal article" date="2013" name="PLoS ONE">
        <title>Assembly-driven community genomics of a hypersaline microbial ecosystem.</title>
        <authorList>
            <person name="Podell S."/>
            <person name="Ugalde J.A."/>
            <person name="Narasingarao P."/>
            <person name="Banfield J.F."/>
            <person name="Heidelberg K.B."/>
            <person name="Allen E.E."/>
        </authorList>
    </citation>
    <scope>NUCLEOTIDE SEQUENCE [LARGE SCALE GENOMIC DNA]</scope>
    <source>
        <strain evidence="3">J07HQW2</strain>
    </source>
</reference>
<accession>U1N3C3</accession>
<dbReference type="AlphaFoldDB" id="U1N3C3"/>
<name>U1N3C3_9EURY</name>